<dbReference type="AlphaFoldDB" id="A0A410X1D0"/>
<evidence type="ECO:0000313" key="1">
    <source>
        <dbReference type="EMBL" id="QAV20418.1"/>
    </source>
</evidence>
<name>A0A410X1D0_9BACL</name>
<protein>
    <submittedName>
        <fullName evidence="1">Uncharacterized protein</fullName>
    </submittedName>
</protein>
<evidence type="ECO:0000313" key="2">
    <source>
        <dbReference type="Proteomes" id="UP000288943"/>
    </source>
</evidence>
<reference evidence="1 2" key="1">
    <citation type="submission" date="2018-01" db="EMBL/GenBank/DDBJ databases">
        <title>The whole genome sequencing and assembly of Paenibacillus chitinolyticus KCCM 41400 strain.</title>
        <authorList>
            <person name="Kim J.-Y."/>
            <person name="Park M.-K."/>
            <person name="Lee Y.-J."/>
            <person name="Yi H."/>
            <person name="Bahn Y.-S."/>
            <person name="Kim J.F."/>
            <person name="Lee D.-W."/>
        </authorList>
    </citation>
    <scope>NUCLEOTIDE SEQUENCE [LARGE SCALE GENOMIC DNA]</scope>
    <source>
        <strain evidence="1 2">KCCM 41400</strain>
    </source>
</reference>
<sequence length="73" mass="8622">MAFFLLLRKKPAQTEMPWLKPKVCFVHLFYLGQNQHEAMKACRSHGCPLVHERPDEIPSGLFCRLRLRCKKQL</sequence>
<dbReference type="Proteomes" id="UP000288943">
    <property type="component" value="Chromosome"/>
</dbReference>
<gene>
    <name evidence="1" type="ORF">PC41400_23190</name>
</gene>
<dbReference type="KEGG" id="pchi:PC41400_23190"/>
<accession>A0A410X1D0</accession>
<proteinExistence type="predicted"/>
<organism evidence="1 2">
    <name type="scientific">Paenibacillus chitinolyticus</name>
    <dbReference type="NCBI Taxonomy" id="79263"/>
    <lineage>
        <taxon>Bacteria</taxon>
        <taxon>Bacillati</taxon>
        <taxon>Bacillota</taxon>
        <taxon>Bacilli</taxon>
        <taxon>Bacillales</taxon>
        <taxon>Paenibacillaceae</taxon>
        <taxon>Paenibacillus</taxon>
    </lineage>
</organism>
<dbReference type="EMBL" id="CP026520">
    <property type="protein sequence ID" value="QAV20418.1"/>
    <property type="molecule type" value="Genomic_DNA"/>
</dbReference>